<dbReference type="OMA" id="CGTHDLS"/>
<dbReference type="PANTHER" id="PTHR22708">
    <property type="entry name" value="LEUCINE-RICH REPEAT-CONTAINING PROTEIN 56"/>
    <property type="match status" value="1"/>
</dbReference>
<dbReference type="CTD" id="115399"/>
<feature type="region of interest" description="Disordered" evidence="1">
    <location>
        <begin position="610"/>
        <end position="645"/>
    </location>
</feature>
<feature type="region of interest" description="Disordered" evidence="1">
    <location>
        <begin position="413"/>
        <end position="511"/>
    </location>
</feature>
<proteinExistence type="predicted"/>
<evidence type="ECO:0000313" key="2">
    <source>
        <dbReference type="Ensembl" id="ENSPNAP00000028393.1"/>
    </source>
</evidence>
<dbReference type="RefSeq" id="XP_017578000.1">
    <property type="nucleotide sequence ID" value="XM_017722511.2"/>
</dbReference>
<feature type="compositionally biased region" description="Low complexity" evidence="1">
    <location>
        <begin position="465"/>
        <end position="497"/>
    </location>
</feature>
<dbReference type="InterPro" id="IPR032675">
    <property type="entry name" value="LRR_dom_sf"/>
</dbReference>
<dbReference type="Ensembl" id="ENSPNAT00000000089.2">
    <property type="protein sequence ID" value="ENSPNAP00000028393.1"/>
    <property type="gene ID" value="ENSPNAG00000014068.2"/>
</dbReference>
<name>A0A3B4DY51_PYGNA</name>
<dbReference type="STRING" id="42514.ENSPNAP00000028393"/>
<evidence type="ECO:0008006" key="4">
    <source>
        <dbReference type="Google" id="ProtNLM"/>
    </source>
</evidence>
<reference evidence="2" key="2">
    <citation type="submission" date="2025-08" db="UniProtKB">
        <authorList>
            <consortium name="Ensembl"/>
        </authorList>
    </citation>
    <scope>IDENTIFICATION</scope>
</reference>
<reference evidence="2 3" key="1">
    <citation type="submission" date="2020-10" db="EMBL/GenBank/DDBJ databases">
        <title>Pygocentrus nattereri (red-bellied piranha) genome, fPygNat1, primary haplotype.</title>
        <authorList>
            <person name="Myers G."/>
            <person name="Meyer A."/>
            <person name="Karagic N."/>
            <person name="Pippel M."/>
            <person name="Winkler S."/>
            <person name="Tracey A."/>
            <person name="Wood J."/>
            <person name="Formenti G."/>
            <person name="Howe K."/>
            <person name="Fedrigo O."/>
            <person name="Jarvis E.D."/>
        </authorList>
    </citation>
    <scope>NUCLEOTIDE SEQUENCE [LARGE SCALE GENOMIC DNA]</scope>
</reference>
<feature type="compositionally biased region" description="Low complexity" evidence="1">
    <location>
        <begin position="286"/>
        <end position="315"/>
    </location>
</feature>
<dbReference type="Gene3D" id="3.80.10.10">
    <property type="entry name" value="Ribonuclease Inhibitor"/>
    <property type="match status" value="1"/>
</dbReference>
<feature type="compositionally biased region" description="Basic and acidic residues" evidence="1">
    <location>
        <begin position="446"/>
        <end position="464"/>
    </location>
</feature>
<dbReference type="GeneID" id="108442470"/>
<dbReference type="InterPro" id="IPR040091">
    <property type="entry name" value="LRRC56"/>
</dbReference>
<sequence>MNCSQRPLSGRRPGPVRSFVTEFDGSGQINPSPVTAVDADLLVELYLSPEKLRSLSGSDDLDQVTTLEMCVDTRQNTLGNFGVYLPNLLQLKMNNSLILSVRDLGTTLSHIQVLSLVRCGLADLDGILSLSLLKELYVAYNNVSDLSQISMLEQLELLDLEGNSVDDLVQVQYLGLCGKLRTLSLEGNPVCKCPHPGTSEVSEYNYRSAVRKLIPQLHYLDDAPAENEELCCSSTTMEDWTLFKESIKDSASITNSTSDCLELIEERAASVCSFSRPCSAQRPGTSLSFSSLSSRPATARLPSSSTSSRPGSAGSDPDIPDHETSDLTHGVGRVLFCGNPLQAIRARRQKIKLQVGSSHSRPCTQLGSYVPEHTYDVEETSSQDRSSVFAELRAWREEHSKRLLAIEKDRQPQVLRISHSDDDEDEDDDSSTEYDEGGHKYNPISDRQEEIKLGRESKTDRYIDSPDSSFQSPSPDLSEPGALSPEVSSLSSSSDHTPSPPSRDIAPTSRGRIAEIRARRLRVSNATVGINNPAGEIFLPNPTAAKRDANIKSVNVETLKTQPAPPQILRKPHRPDSNSVLSTFKEPCAGPPEGNSLSIKKHEQIVRSLVSQRPTPTRPHTARAALQRLPGHRTLLPGRGSPHLD</sequence>
<gene>
    <name evidence="2" type="primary">LRRC56</name>
</gene>
<evidence type="ECO:0000313" key="3">
    <source>
        <dbReference type="Proteomes" id="UP001501920"/>
    </source>
</evidence>
<dbReference type="AlphaFoldDB" id="A0A3B4DY51"/>
<dbReference type="SUPFAM" id="SSF52058">
    <property type="entry name" value="L domain-like"/>
    <property type="match status" value="1"/>
</dbReference>
<feature type="compositionally biased region" description="Polar residues" evidence="1">
    <location>
        <begin position="276"/>
        <end position="285"/>
    </location>
</feature>
<dbReference type="GeneTree" id="ENSGT00390000001545"/>
<organism evidence="2 3">
    <name type="scientific">Pygocentrus nattereri</name>
    <name type="common">Red-bellied piranha</name>
    <dbReference type="NCBI Taxonomy" id="42514"/>
    <lineage>
        <taxon>Eukaryota</taxon>
        <taxon>Metazoa</taxon>
        <taxon>Chordata</taxon>
        <taxon>Craniata</taxon>
        <taxon>Vertebrata</taxon>
        <taxon>Euteleostomi</taxon>
        <taxon>Actinopterygii</taxon>
        <taxon>Neopterygii</taxon>
        <taxon>Teleostei</taxon>
        <taxon>Ostariophysi</taxon>
        <taxon>Characiformes</taxon>
        <taxon>Characoidei</taxon>
        <taxon>Pygocentrus</taxon>
    </lineage>
</organism>
<reference evidence="2" key="3">
    <citation type="submission" date="2025-09" db="UniProtKB">
        <authorList>
            <consortium name="Ensembl"/>
        </authorList>
    </citation>
    <scope>IDENTIFICATION</scope>
</reference>
<accession>A0A3B4DY51</accession>
<keyword evidence="3" id="KW-1185">Reference proteome</keyword>
<protein>
    <recommendedName>
        <fullName evidence="4">Leucine rich repeat containing 56</fullName>
    </recommendedName>
</protein>
<dbReference type="Proteomes" id="UP001501920">
    <property type="component" value="Chromosome 11"/>
</dbReference>
<evidence type="ECO:0000256" key="1">
    <source>
        <dbReference type="SAM" id="MobiDB-lite"/>
    </source>
</evidence>
<feature type="compositionally biased region" description="Acidic residues" evidence="1">
    <location>
        <begin position="421"/>
        <end position="435"/>
    </location>
</feature>
<dbReference type="PANTHER" id="PTHR22708:SF0">
    <property type="entry name" value="LEUCINE-RICH REPEAT-CONTAINING PROTEIN 56"/>
    <property type="match status" value="1"/>
</dbReference>
<feature type="region of interest" description="Disordered" evidence="1">
    <location>
        <begin position="276"/>
        <end position="325"/>
    </location>
</feature>
<dbReference type="OrthoDB" id="676979at2759"/>